<dbReference type="RefSeq" id="WP_284315082.1">
    <property type="nucleotide sequence ID" value="NZ_BSPC01000058.1"/>
</dbReference>
<comment type="caution">
    <text evidence="4">The sequence shown here is derived from an EMBL/GenBank/DDBJ whole genome shotgun (WGS) entry which is preliminary data.</text>
</comment>
<evidence type="ECO:0000256" key="3">
    <source>
        <dbReference type="SAM" id="MobiDB-lite"/>
    </source>
</evidence>
<dbReference type="Pfam" id="PF02604">
    <property type="entry name" value="PhdYeFM_antitox"/>
    <property type="match status" value="1"/>
</dbReference>
<comment type="similarity">
    <text evidence="1 2">Belongs to the phD/YefM antitoxin family.</text>
</comment>
<gene>
    <name evidence="4" type="ORF">GCM10007874_51230</name>
</gene>
<sequence>MKHMTSREFNHDIGKAKRAAEEGPVIVTDRGRPAYVLLKYEDYRKSGTNGLTMFDLLYDPEAGDFDFDPPRLQDSGPRSVEFD</sequence>
<dbReference type="NCBIfam" id="TIGR01552">
    <property type="entry name" value="phd_fam"/>
    <property type="match status" value="1"/>
</dbReference>
<name>A0ABQ6CP05_9HYPH</name>
<reference evidence="5" key="1">
    <citation type="journal article" date="2019" name="Int. J. Syst. Evol. Microbiol.">
        <title>The Global Catalogue of Microorganisms (GCM) 10K type strain sequencing project: providing services to taxonomists for standard genome sequencing and annotation.</title>
        <authorList>
            <consortium name="The Broad Institute Genomics Platform"/>
            <consortium name="The Broad Institute Genome Sequencing Center for Infectious Disease"/>
            <person name="Wu L."/>
            <person name="Ma J."/>
        </authorList>
    </citation>
    <scope>NUCLEOTIDE SEQUENCE [LARGE SCALE GENOMIC DNA]</scope>
    <source>
        <strain evidence="5">NBRC 101365</strain>
    </source>
</reference>
<organism evidence="4 5">
    <name type="scientific">Labrys miyagiensis</name>
    <dbReference type="NCBI Taxonomy" id="346912"/>
    <lineage>
        <taxon>Bacteria</taxon>
        <taxon>Pseudomonadati</taxon>
        <taxon>Pseudomonadota</taxon>
        <taxon>Alphaproteobacteria</taxon>
        <taxon>Hyphomicrobiales</taxon>
        <taxon>Xanthobacteraceae</taxon>
        <taxon>Labrys</taxon>
    </lineage>
</organism>
<dbReference type="Gene3D" id="3.40.1620.10">
    <property type="entry name" value="YefM-like domain"/>
    <property type="match status" value="1"/>
</dbReference>
<evidence type="ECO:0000256" key="2">
    <source>
        <dbReference type="RuleBase" id="RU362080"/>
    </source>
</evidence>
<dbReference type="EMBL" id="BSPC01000058">
    <property type="protein sequence ID" value="GLS22106.1"/>
    <property type="molecule type" value="Genomic_DNA"/>
</dbReference>
<dbReference type="SUPFAM" id="SSF143120">
    <property type="entry name" value="YefM-like"/>
    <property type="match status" value="1"/>
</dbReference>
<proteinExistence type="inferred from homology"/>
<protein>
    <recommendedName>
        <fullName evidence="2">Antitoxin</fullName>
    </recommendedName>
</protein>
<accession>A0ABQ6CP05</accession>
<dbReference type="Proteomes" id="UP001156882">
    <property type="component" value="Unassembled WGS sequence"/>
</dbReference>
<dbReference type="InterPro" id="IPR036165">
    <property type="entry name" value="YefM-like_sf"/>
</dbReference>
<comment type="function">
    <text evidence="2">Antitoxin component of a type II toxin-antitoxin (TA) system.</text>
</comment>
<evidence type="ECO:0000256" key="1">
    <source>
        <dbReference type="ARBA" id="ARBA00009981"/>
    </source>
</evidence>
<feature type="region of interest" description="Disordered" evidence="3">
    <location>
        <begin position="1"/>
        <end position="21"/>
    </location>
</feature>
<dbReference type="InterPro" id="IPR006442">
    <property type="entry name" value="Antitoxin_Phd/YefM"/>
</dbReference>
<evidence type="ECO:0000313" key="5">
    <source>
        <dbReference type="Proteomes" id="UP001156882"/>
    </source>
</evidence>
<keyword evidence="5" id="KW-1185">Reference proteome</keyword>
<evidence type="ECO:0000313" key="4">
    <source>
        <dbReference type="EMBL" id="GLS22106.1"/>
    </source>
</evidence>